<dbReference type="Proteomes" id="UP001597241">
    <property type="component" value="Unassembled WGS sequence"/>
</dbReference>
<accession>A0ABW3WNT6</accession>
<comment type="caution">
    <text evidence="1">The sequence shown here is derived from an EMBL/GenBank/DDBJ whole genome shotgun (WGS) entry which is preliminary data.</text>
</comment>
<gene>
    <name evidence="1" type="ORF">ACFQ5N_08715</name>
</gene>
<organism evidence="1 2">
    <name type="scientific">Lutibacter holmesii</name>
    <dbReference type="NCBI Taxonomy" id="1137985"/>
    <lineage>
        <taxon>Bacteria</taxon>
        <taxon>Pseudomonadati</taxon>
        <taxon>Bacteroidota</taxon>
        <taxon>Flavobacteriia</taxon>
        <taxon>Flavobacteriales</taxon>
        <taxon>Flavobacteriaceae</taxon>
        <taxon>Lutibacter</taxon>
    </lineage>
</organism>
<reference evidence="2" key="1">
    <citation type="journal article" date="2019" name="Int. J. Syst. Evol. Microbiol.">
        <title>The Global Catalogue of Microorganisms (GCM) 10K type strain sequencing project: providing services to taxonomists for standard genome sequencing and annotation.</title>
        <authorList>
            <consortium name="The Broad Institute Genomics Platform"/>
            <consortium name="The Broad Institute Genome Sequencing Center for Infectious Disease"/>
            <person name="Wu L."/>
            <person name="Ma J."/>
        </authorList>
    </citation>
    <scope>NUCLEOTIDE SEQUENCE [LARGE SCALE GENOMIC DNA]</scope>
    <source>
        <strain evidence="2">CCUG 62221</strain>
    </source>
</reference>
<proteinExistence type="predicted"/>
<dbReference type="SMART" id="SM00028">
    <property type="entry name" value="TPR"/>
    <property type="match status" value="2"/>
</dbReference>
<protein>
    <recommendedName>
        <fullName evidence="3">Tetratricopeptide repeat protein</fullName>
    </recommendedName>
</protein>
<dbReference type="Gene3D" id="1.25.40.10">
    <property type="entry name" value="Tetratricopeptide repeat domain"/>
    <property type="match status" value="1"/>
</dbReference>
<dbReference type="InterPro" id="IPR011990">
    <property type="entry name" value="TPR-like_helical_dom_sf"/>
</dbReference>
<keyword evidence="2" id="KW-1185">Reference proteome</keyword>
<evidence type="ECO:0000313" key="2">
    <source>
        <dbReference type="Proteomes" id="UP001597241"/>
    </source>
</evidence>
<evidence type="ECO:0008006" key="3">
    <source>
        <dbReference type="Google" id="ProtNLM"/>
    </source>
</evidence>
<dbReference type="InterPro" id="IPR019734">
    <property type="entry name" value="TPR_rpt"/>
</dbReference>
<dbReference type="Pfam" id="PF13181">
    <property type="entry name" value="TPR_8"/>
    <property type="match status" value="1"/>
</dbReference>
<evidence type="ECO:0000313" key="1">
    <source>
        <dbReference type="EMBL" id="MFD1293914.1"/>
    </source>
</evidence>
<dbReference type="RefSeq" id="WP_386809112.1">
    <property type="nucleotide sequence ID" value="NZ_JBHTMV010000004.1"/>
</dbReference>
<dbReference type="EMBL" id="JBHTMV010000004">
    <property type="protein sequence ID" value="MFD1293914.1"/>
    <property type="molecule type" value="Genomic_DNA"/>
</dbReference>
<sequence length="229" mass="25811">MKNLLYVLTFIITTTVIAQQSNTIAFEKSKLQLAKSYGDESMITSSIYNIIALEGPQSTYKDSLAYIYFSERAYVSCFLVTNDLLKGKPDHIEFLEMNAVSLESMGALEKAIDVYKKIFAKTNNNYQGYKLASIQYRAGKDEDAYATIKKADQLPDDGTLKMTFQVNENYNQNVDLKPSIAYLEGLIAQNLNKTAEAKICYERAIQLSPKFVLAKSKLEILNAQEEAQK</sequence>
<dbReference type="SUPFAM" id="SSF48452">
    <property type="entry name" value="TPR-like"/>
    <property type="match status" value="1"/>
</dbReference>
<name>A0ABW3WNT6_9FLAO</name>